<name>A0A940PN35_9MICO</name>
<keyword evidence="2" id="KW-0238">DNA-binding</keyword>
<dbReference type="PRINTS" id="PR00035">
    <property type="entry name" value="HTHGNTR"/>
</dbReference>
<proteinExistence type="predicted"/>
<evidence type="ECO:0000256" key="2">
    <source>
        <dbReference type="ARBA" id="ARBA00023125"/>
    </source>
</evidence>
<evidence type="ECO:0000259" key="4">
    <source>
        <dbReference type="PROSITE" id="PS50949"/>
    </source>
</evidence>
<evidence type="ECO:0000313" key="5">
    <source>
        <dbReference type="EMBL" id="MBP1326110.1"/>
    </source>
</evidence>
<dbReference type="SMART" id="SM00866">
    <property type="entry name" value="UTRA"/>
    <property type="match status" value="1"/>
</dbReference>
<dbReference type="PANTHER" id="PTHR44846:SF1">
    <property type="entry name" value="MANNOSYL-D-GLYCERATE TRANSPORT_METABOLISM SYSTEM REPRESSOR MNGR-RELATED"/>
    <property type="match status" value="1"/>
</dbReference>
<dbReference type="Pfam" id="PF00392">
    <property type="entry name" value="GntR"/>
    <property type="match status" value="1"/>
</dbReference>
<dbReference type="InterPro" id="IPR028978">
    <property type="entry name" value="Chorismate_lyase_/UTRA_dom_sf"/>
</dbReference>
<feature type="domain" description="HTH gntR-type" evidence="4">
    <location>
        <begin position="7"/>
        <end position="75"/>
    </location>
</feature>
<dbReference type="CDD" id="cd07377">
    <property type="entry name" value="WHTH_GntR"/>
    <property type="match status" value="1"/>
</dbReference>
<sequence>MTMTMAAPLHSQLYEEMLLRIRTGAWPAGEKVPSERSLIAEFGTSRGPVRQALATLRAEGMIVGGRGAPPRVHRSAPHQSFDTFMSFTEWARGLGLVPGQRVIERVRRPATEEMARELQIAPDAPVVEIIRLRLLGDKPAMLERSLFPFEVGKHLLQSPLECGSIYQTLARVGVVPVRAKHVIDAIPAHPLEAEQLHINQGTPLLRVRRLTYGASQSIIETTDDRYLPEMTSFVVENNTDQRMPLARHAVGV</sequence>
<evidence type="ECO:0000256" key="3">
    <source>
        <dbReference type="ARBA" id="ARBA00023163"/>
    </source>
</evidence>
<dbReference type="SUPFAM" id="SSF64288">
    <property type="entry name" value="Chorismate lyase-like"/>
    <property type="match status" value="1"/>
</dbReference>
<dbReference type="Gene3D" id="1.10.10.10">
    <property type="entry name" value="Winged helix-like DNA-binding domain superfamily/Winged helix DNA-binding domain"/>
    <property type="match status" value="1"/>
</dbReference>
<dbReference type="InterPro" id="IPR011663">
    <property type="entry name" value="UTRA"/>
</dbReference>
<reference evidence="5" key="1">
    <citation type="submission" date="2021-02" db="EMBL/GenBank/DDBJ databases">
        <title>Sequencing the genomes of 1000 actinobacteria strains.</title>
        <authorList>
            <person name="Klenk H.-P."/>
        </authorList>
    </citation>
    <scope>NUCLEOTIDE SEQUENCE</scope>
    <source>
        <strain evidence="5">DSM 22850</strain>
    </source>
</reference>
<dbReference type="RefSeq" id="WP_245189896.1">
    <property type="nucleotide sequence ID" value="NZ_JAFIDA010000001.1"/>
</dbReference>
<protein>
    <submittedName>
        <fullName evidence="5">GntR family transcriptional regulator</fullName>
    </submittedName>
</protein>
<dbReference type="Proteomes" id="UP000675163">
    <property type="component" value="Unassembled WGS sequence"/>
</dbReference>
<dbReference type="GO" id="GO:0003677">
    <property type="term" value="F:DNA binding"/>
    <property type="evidence" value="ECO:0007669"/>
    <property type="project" value="UniProtKB-KW"/>
</dbReference>
<dbReference type="AlphaFoldDB" id="A0A940PN35"/>
<dbReference type="InterPro" id="IPR050679">
    <property type="entry name" value="Bact_HTH_transcr_reg"/>
</dbReference>
<dbReference type="GO" id="GO:0045892">
    <property type="term" value="P:negative regulation of DNA-templated transcription"/>
    <property type="evidence" value="ECO:0007669"/>
    <property type="project" value="TreeGrafter"/>
</dbReference>
<dbReference type="InterPro" id="IPR036390">
    <property type="entry name" value="WH_DNA-bd_sf"/>
</dbReference>
<evidence type="ECO:0000313" key="6">
    <source>
        <dbReference type="Proteomes" id="UP000675163"/>
    </source>
</evidence>
<dbReference type="InterPro" id="IPR036388">
    <property type="entry name" value="WH-like_DNA-bd_sf"/>
</dbReference>
<dbReference type="PROSITE" id="PS50949">
    <property type="entry name" value="HTH_GNTR"/>
    <property type="match status" value="1"/>
</dbReference>
<keyword evidence="1" id="KW-0805">Transcription regulation</keyword>
<dbReference type="SUPFAM" id="SSF46785">
    <property type="entry name" value="Winged helix' DNA-binding domain"/>
    <property type="match status" value="1"/>
</dbReference>
<dbReference type="InterPro" id="IPR000524">
    <property type="entry name" value="Tscrpt_reg_HTH_GntR"/>
</dbReference>
<dbReference type="EMBL" id="JAFIDA010000001">
    <property type="protein sequence ID" value="MBP1326110.1"/>
    <property type="molecule type" value="Genomic_DNA"/>
</dbReference>
<organism evidence="5 6">
    <name type="scientific">Leucobacter exalbidus</name>
    <dbReference type="NCBI Taxonomy" id="662960"/>
    <lineage>
        <taxon>Bacteria</taxon>
        <taxon>Bacillati</taxon>
        <taxon>Actinomycetota</taxon>
        <taxon>Actinomycetes</taxon>
        <taxon>Micrococcales</taxon>
        <taxon>Microbacteriaceae</taxon>
        <taxon>Leucobacter</taxon>
    </lineage>
</organism>
<dbReference type="Pfam" id="PF07702">
    <property type="entry name" value="UTRA"/>
    <property type="match status" value="1"/>
</dbReference>
<dbReference type="GO" id="GO:0003700">
    <property type="term" value="F:DNA-binding transcription factor activity"/>
    <property type="evidence" value="ECO:0007669"/>
    <property type="project" value="InterPro"/>
</dbReference>
<gene>
    <name evidence="5" type="ORF">JOF28_001342</name>
</gene>
<comment type="caution">
    <text evidence="5">The sequence shown here is derived from an EMBL/GenBank/DDBJ whole genome shotgun (WGS) entry which is preliminary data.</text>
</comment>
<dbReference type="PANTHER" id="PTHR44846">
    <property type="entry name" value="MANNOSYL-D-GLYCERATE TRANSPORT/METABOLISM SYSTEM REPRESSOR MNGR-RELATED"/>
    <property type="match status" value="1"/>
</dbReference>
<dbReference type="Gene3D" id="3.40.1410.10">
    <property type="entry name" value="Chorismate lyase-like"/>
    <property type="match status" value="1"/>
</dbReference>
<keyword evidence="3" id="KW-0804">Transcription</keyword>
<accession>A0A940PN35</accession>
<dbReference type="SMART" id="SM00345">
    <property type="entry name" value="HTH_GNTR"/>
    <property type="match status" value="1"/>
</dbReference>
<keyword evidence="6" id="KW-1185">Reference proteome</keyword>
<evidence type="ECO:0000256" key="1">
    <source>
        <dbReference type="ARBA" id="ARBA00023015"/>
    </source>
</evidence>